<dbReference type="Gene3D" id="3.40.630.30">
    <property type="match status" value="1"/>
</dbReference>
<dbReference type="Proteomes" id="UP000647133">
    <property type="component" value="Unassembled WGS sequence"/>
</dbReference>
<reference evidence="4 5" key="1">
    <citation type="submission" date="2020-09" db="EMBL/GenBank/DDBJ databases">
        <title>Echinicola sp. CAU 1574 isolated from sand of Sido Beach.</title>
        <authorList>
            <person name="Kim W."/>
        </authorList>
    </citation>
    <scope>NUCLEOTIDE SEQUENCE [LARGE SCALE GENOMIC DNA]</scope>
    <source>
        <strain evidence="4 5">CAU 1574</strain>
    </source>
</reference>
<dbReference type="PROSITE" id="PS51186">
    <property type="entry name" value="GNAT"/>
    <property type="match status" value="1"/>
</dbReference>
<accession>A0ABR9AHH0</accession>
<gene>
    <name evidence="4" type="ORF">IFO69_03115</name>
</gene>
<evidence type="ECO:0000313" key="4">
    <source>
        <dbReference type="EMBL" id="MBD8487731.1"/>
    </source>
</evidence>
<evidence type="ECO:0000313" key="5">
    <source>
        <dbReference type="Proteomes" id="UP000647133"/>
    </source>
</evidence>
<keyword evidence="5" id="KW-1185">Reference proteome</keyword>
<dbReference type="PANTHER" id="PTHR43800:SF1">
    <property type="entry name" value="PEPTIDYL-LYSINE N-ACETYLTRANSFERASE YJAB"/>
    <property type="match status" value="1"/>
</dbReference>
<keyword evidence="2" id="KW-0012">Acyltransferase</keyword>
<dbReference type="EMBL" id="JACYTQ010000001">
    <property type="protein sequence ID" value="MBD8487731.1"/>
    <property type="molecule type" value="Genomic_DNA"/>
</dbReference>
<sequence>MSFEVDQVEVSEYPELVSVWEASVRATHDFLSQGDIEYFKPLILNQYLGLVKLACVRSKEEKAILGFIGIADQKVEMLFVHPKAMGRGIGKLLMKYAIENVEATKVDVNEDNMAAVGFYKHLGFEVKSRSEFDPMGKPYPILHMQLGR</sequence>
<organism evidence="4 5">
    <name type="scientific">Echinicola arenosa</name>
    <dbReference type="NCBI Taxonomy" id="2774144"/>
    <lineage>
        <taxon>Bacteria</taxon>
        <taxon>Pseudomonadati</taxon>
        <taxon>Bacteroidota</taxon>
        <taxon>Cytophagia</taxon>
        <taxon>Cytophagales</taxon>
        <taxon>Cyclobacteriaceae</taxon>
        <taxon>Echinicola</taxon>
    </lineage>
</organism>
<keyword evidence="1" id="KW-0808">Transferase</keyword>
<evidence type="ECO:0000256" key="2">
    <source>
        <dbReference type="ARBA" id="ARBA00023315"/>
    </source>
</evidence>
<comment type="caution">
    <text evidence="4">The sequence shown here is derived from an EMBL/GenBank/DDBJ whole genome shotgun (WGS) entry which is preliminary data.</text>
</comment>
<dbReference type="CDD" id="cd04301">
    <property type="entry name" value="NAT_SF"/>
    <property type="match status" value="1"/>
</dbReference>
<feature type="domain" description="N-acetyltransferase" evidence="3">
    <location>
        <begin position="8"/>
        <end position="140"/>
    </location>
</feature>
<evidence type="ECO:0000256" key="1">
    <source>
        <dbReference type="ARBA" id="ARBA00022679"/>
    </source>
</evidence>
<dbReference type="RefSeq" id="WP_192008150.1">
    <property type="nucleotide sequence ID" value="NZ_JACYTQ010000001.1"/>
</dbReference>
<protein>
    <submittedName>
        <fullName evidence="4">GNAT family N-acetyltransferase</fullName>
    </submittedName>
</protein>
<dbReference type="SUPFAM" id="SSF55729">
    <property type="entry name" value="Acyl-CoA N-acyltransferases (Nat)"/>
    <property type="match status" value="1"/>
</dbReference>
<dbReference type="InterPro" id="IPR000182">
    <property type="entry name" value="GNAT_dom"/>
</dbReference>
<dbReference type="InterPro" id="IPR016181">
    <property type="entry name" value="Acyl_CoA_acyltransferase"/>
</dbReference>
<proteinExistence type="predicted"/>
<dbReference type="Pfam" id="PF13673">
    <property type="entry name" value="Acetyltransf_10"/>
    <property type="match status" value="1"/>
</dbReference>
<evidence type="ECO:0000259" key="3">
    <source>
        <dbReference type="PROSITE" id="PS51186"/>
    </source>
</evidence>
<name>A0ABR9AHH0_9BACT</name>
<dbReference type="PANTHER" id="PTHR43800">
    <property type="entry name" value="PEPTIDYL-LYSINE N-ACETYLTRANSFERASE YJAB"/>
    <property type="match status" value="1"/>
</dbReference>